<keyword evidence="2 3" id="KW-0040">ANK repeat</keyword>
<evidence type="ECO:0000256" key="1">
    <source>
        <dbReference type="ARBA" id="ARBA00022737"/>
    </source>
</evidence>
<dbReference type="InterPro" id="IPR036770">
    <property type="entry name" value="Ankyrin_rpt-contain_sf"/>
</dbReference>
<protein>
    <submittedName>
        <fullName evidence="4">Ankyrin</fullName>
    </submittedName>
</protein>
<dbReference type="Proteomes" id="UP000799757">
    <property type="component" value="Unassembled WGS sequence"/>
</dbReference>
<dbReference type="AlphaFoldDB" id="A0A6A6XRD6"/>
<dbReference type="PANTHER" id="PTHR24171:SF9">
    <property type="entry name" value="ANKYRIN REPEAT DOMAIN-CONTAINING PROTEIN 39"/>
    <property type="match status" value="1"/>
</dbReference>
<gene>
    <name evidence="4" type="ORF">K505DRAFT_199957</name>
</gene>
<feature type="repeat" description="ANK" evidence="3">
    <location>
        <begin position="30"/>
        <end position="62"/>
    </location>
</feature>
<evidence type="ECO:0000313" key="4">
    <source>
        <dbReference type="EMBL" id="KAF2798939.1"/>
    </source>
</evidence>
<dbReference type="Pfam" id="PF12796">
    <property type="entry name" value="Ank_2"/>
    <property type="match status" value="1"/>
</dbReference>
<dbReference type="PROSITE" id="PS50088">
    <property type="entry name" value="ANK_REPEAT"/>
    <property type="match status" value="2"/>
</dbReference>
<feature type="non-terminal residue" evidence="4">
    <location>
        <position position="1"/>
    </location>
</feature>
<feature type="non-terminal residue" evidence="4">
    <location>
        <position position="83"/>
    </location>
</feature>
<dbReference type="SMART" id="SM00248">
    <property type="entry name" value="ANK"/>
    <property type="match status" value="2"/>
</dbReference>
<keyword evidence="1" id="KW-0677">Repeat</keyword>
<dbReference type="Gene3D" id="1.25.40.20">
    <property type="entry name" value="Ankyrin repeat-containing domain"/>
    <property type="match status" value="1"/>
</dbReference>
<proteinExistence type="predicted"/>
<reference evidence="4" key="1">
    <citation type="journal article" date="2020" name="Stud. Mycol.">
        <title>101 Dothideomycetes genomes: a test case for predicting lifestyles and emergence of pathogens.</title>
        <authorList>
            <person name="Haridas S."/>
            <person name="Albert R."/>
            <person name="Binder M."/>
            <person name="Bloem J."/>
            <person name="Labutti K."/>
            <person name="Salamov A."/>
            <person name="Andreopoulos B."/>
            <person name="Baker S."/>
            <person name="Barry K."/>
            <person name="Bills G."/>
            <person name="Bluhm B."/>
            <person name="Cannon C."/>
            <person name="Castanera R."/>
            <person name="Culley D."/>
            <person name="Daum C."/>
            <person name="Ezra D."/>
            <person name="Gonzalez J."/>
            <person name="Henrissat B."/>
            <person name="Kuo A."/>
            <person name="Liang C."/>
            <person name="Lipzen A."/>
            <person name="Lutzoni F."/>
            <person name="Magnuson J."/>
            <person name="Mondo S."/>
            <person name="Nolan M."/>
            <person name="Ohm R."/>
            <person name="Pangilinan J."/>
            <person name="Park H.-J."/>
            <person name="Ramirez L."/>
            <person name="Alfaro M."/>
            <person name="Sun H."/>
            <person name="Tritt A."/>
            <person name="Yoshinaga Y."/>
            <person name="Zwiers L.-H."/>
            <person name="Turgeon B."/>
            <person name="Goodwin S."/>
            <person name="Spatafora J."/>
            <person name="Crous P."/>
            <person name="Grigoriev I."/>
        </authorList>
    </citation>
    <scope>NUCLEOTIDE SEQUENCE</scope>
    <source>
        <strain evidence="4">CBS 109.77</strain>
    </source>
</reference>
<feature type="repeat" description="ANK" evidence="3">
    <location>
        <begin position="1"/>
        <end position="28"/>
    </location>
</feature>
<keyword evidence="5" id="KW-1185">Reference proteome</keyword>
<evidence type="ECO:0000256" key="2">
    <source>
        <dbReference type="ARBA" id="ARBA00023043"/>
    </source>
</evidence>
<name>A0A6A6XRD6_9PLEO</name>
<dbReference type="PANTHER" id="PTHR24171">
    <property type="entry name" value="ANKYRIN REPEAT DOMAIN-CONTAINING PROTEIN 39-RELATED"/>
    <property type="match status" value="1"/>
</dbReference>
<dbReference type="EMBL" id="MU001773">
    <property type="protein sequence ID" value="KAF2798939.1"/>
    <property type="molecule type" value="Genomic_DNA"/>
</dbReference>
<accession>A0A6A6XRD6</accession>
<evidence type="ECO:0000313" key="5">
    <source>
        <dbReference type="Proteomes" id="UP000799757"/>
    </source>
</evidence>
<sequence length="83" mass="9063">LHIAAKRGNQEVVMTLVKEGAKVDMTLDKEDQTTLHIAAAQGHTEVVRVLIKNGADISTEDTRGRAPIEIAQEKGYDQVVNIL</sequence>
<dbReference type="OrthoDB" id="3664645at2759"/>
<dbReference type="PROSITE" id="PS50297">
    <property type="entry name" value="ANK_REP_REGION"/>
    <property type="match status" value="2"/>
</dbReference>
<evidence type="ECO:0000256" key="3">
    <source>
        <dbReference type="PROSITE-ProRule" id="PRU00023"/>
    </source>
</evidence>
<dbReference type="SUPFAM" id="SSF48403">
    <property type="entry name" value="Ankyrin repeat"/>
    <property type="match status" value="1"/>
</dbReference>
<dbReference type="InterPro" id="IPR002110">
    <property type="entry name" value="Ankyrin_rpt"/>
</dbReference>
<organism evidence="4 5">
    <name type="scientific">Melanomma pulvis-pyrius CBS 109.77</name>
    <dbReference type="NCBI Taxonomy" id="1314802"/>
    <lineage>
        <taxon>Eukaryota</taxon>
        <taxon>Fungi</taxon>
        <taxon>Dikarya</taxon>
        <taxon>Ascomycota</taxon>
        <taxon>Pezizomycotina</taxon>
        <taxon>Dothideomycetes</taxon>
        <taxon>Pleosporomycetidae</taxon>
        <taxon>Pleosporales</taxon>
        <taxon>Melanommataceae</taxon>
        <taxon>Melanomma</taxon>
    </lineage>
</organism>